<sequence>MTGISSLLAIADAYGAACGVPQTTVSKRALQDSSRLAEPRSGECDIGVKRLARTLQWFSDNWPPDAVWPAEVQRPAPTPQPEVAA</sequence>
<gene>
    <name evidence="1" type="ORF">BK022_18575</name>
</gene>
<protein>
    <submittedName>
        <fullName evidence="1">Uncharacterized protein</fullName>
    </submittedName>
</protein>
<organism evidence="1 2">
    <name type="scientific">Methylorubrum extorquens</name>
    <name type="common">Methylobacterium dichloromethanicum</name>
    <name type="synonym">Methylobacterium extorquens</name>
    <dbReference type="NCBI Taxonomy" id="408"/>
    <lineage>
        <taxon>Bacteria</taxon>
        <taxon>Pseudomonadati</taxon>
        <taxon>Pseudomonadota</taxon>
        <taxon>Alphaproteobacteria</taxon>
        <taxon>Hyphomicrobiales</taxon>
        <taxon>Methylobacteriaceae</taxon>
        <taxon>Methylorubrum</taxon>
    </lineage>
</organism>
<dbReference type="Proteomes" id="UP000180215">
    <property type="component" value="Unassembled WGS sequence"/>
</dbReference>
<proteinExistence type="predicted"/>
<evidence type="ECO:0000313" key="2">
    <source>
        <dbReference type="Proteomes" id="UP000180215"/>
    </source>
</evidence>
<dbReference type="EMBL" id="MNAO01000260">
    <property type="protein sequence ID" value="OHV15502.1"/>
    <property type="molecule type" value="Genomic_DNA"/>
</dbReference>
<evidence type="ECO:0000313" key="1">
    <source>
        <dbReference type="EMBL" id="OHV15502.1"/>
    </source>
</evidence>
<reference evidence="1 2" key="1">
    <citation type="submission" date="2016-10" db="EMBL/GenBank/DDBJ databases">
        <title>Draft genome sequence of Methylobacterium extorquens CP3, a seed endophyte of Crotalaria pumila with plant growth-promoting and metal tolerance properties.</title>
        <authorList>
            <person name="Sanchez-Lopez A.S."/>
            <person name="Van Hamme J.D."/>
            <person name="Thijs S."/>
            <person name="Mcammond B.M."/>
            <person name="Stevens V."/>
            <person name="Gonzalez-Chavez M.D.C."/>
            <person name="Vangronsveld J."/>
        </authorList>
    </citation>
    <scope>NUCLEOTIDE SEQUENCE [LARGE SCALE GENOMIC DNA]</scope>
    <source>
        <strain evidence="1 2">CP3</strain>
    </source>
</reference>
<comment type="caution">
    <text evidence="1">The sequence shown here is derived from an EMBL/GenBank/DDBJ whole genome shotgun (WGS) entry which is preliminary data.</text>
</comment>
<name>A0A1S1P4H8_METEX</name>
<accession>A0A1S1P4H8</accession>
<dbReference type="AlphaFoldDB" id="A0A1S1P4H8"/>